<name>A0A2R6RM32_9APHY</name>
<dbReference type="Gene3D" id="1.10.8.60">
    <property type="match status" value="1"/>
</dbReference>
<evidence type="ECO:0000256" key="8">
    <source>
        <dbReference type="ARBA" id="ARBA00043975"/>
    </source>
</evidence>
<comment type="subcellular location">
    <subcellularLocation>
        <location evidence="1">Nucleus</location>
    </subcellularLocation>
</comment>
<dbReference type="CDD" id="cd00009">
    <property type="entry name" value="AAA"/>
    <property type="match status" value="1"/>
</dbReference>
<dbReference type="GO" id="GO:0005524">
    <property type="term" value="F:ATP binding"/>
    <property type="evidence" value="ECO:0007669"/>
    <property type="project" value="UniProtKB-KW"/>
</dbReference>
<evidence type="ECO:0000256" key="9">
    <source>
        <dbReference type="SAM" id="MobiDB-lite"/>
    </source>
</evidence>
<keyword evidence="3" id="KW-0547">Nucleotide-binding</keyword>
<protein>
    <recommendedName>
        <fullName evidence="10">AAA+ ATPase domain-containing protein</fullName>
    </recommendedName>
</protein>
<dbReference type="Gene3D" id="3.40.50.300">
    <property type="entry name" value="P-loop containing nucleotide triphosphate hydrolases"/>
    <property type="match status" value="1"/>
</dbReference>
<dbReference type="InterPro" id="IPR003593">
    <property type="entry name" value="AAA+_ATPase"/>
</dbReference>
<sequence>MFGQPNGLLGGTSGLFSEVQMPDQHEDHSCYKVQEDGGFCAGSSLGNSTSESALPVAATANKGFGEATLLNRTSSFNITRSESASFEEAGRSSTSNGASFIEPFMMTGISDEREIDENGFGEATLLGSSFQSNGLLSDGRSSSTGPPLHEPSIIMESQSQDDEFPDISDLLRPYAKVATTAQANISASAIPAHLSRLSIRATTFSGKTIILKRKPRRLGVLSTVLEPRQLNMAKLLDLPIHRLMDDLSSTTAAKISQNEVIAPASSIDTSEDQETTLWVDRYRPKRFTDLLGDDRVHREVMAWVKEWDYCVFGKKKGKKRARDEENLDDYHRPREKLMLISGPPGLGKTTLAHIVAKQAGYKVFEINASDARSAQVVDERIRPALECGSTIGNSRPTLVVVDEIDGATGGTETSSGFIHKLIQLTLDKPKRKPRRGEPQVNRPLLRPIICICNDLYASSLAKLRPHARIIRFNRPNDFRLVKRLRDICETEGLKTQSRALTTLVGVAQGDLRGCLNTLQLIKSRNEEVTETVIRSATAGMKEADVSQTSVLNDLFCPMSRKRAKDLGIGEEEESRYVGRLSREIESSGAMDKIAIGCFERYATLHKHDANFSRYLKAGEWLSTYDLMSGEMRTEREYTLMQYLPYMLVPFYPVFQERGAQKVERPKADWENYTQTKVNEEIYKTLAKGLRTACTRHGGSFRHFASDEILRLEFAPMINRIISPPLRPVNSQVIRPEERAMLTRLVDIMVSLELRFVQERSEEGQLVYRLDPPVDVFVTYDGKRAADIAVSRYAVRHLVAAEIDAQLIKRQVEAVDKSKAGMSSFFGSKGSSDEVQADPGDGKLLPGQSANTVIKRVRREEIEEKVPTDFFGRPIVPKKGATKPASRKVSDKQKRPAVTYRFNEGNSAAVRKPVKVGAFL</sequence>
<evidence type="ECO:0000313" key="12">
    <source>
        <dbReference type="Proteomes" id="UP000186601"/>
    </source>
</evidence>
<keyword evidence="5" id="KW-0238">DNA-binding</keyword>
<dbReference type="Proteomes" id="UP000186601">
    <property type="component" value="Unassembled WGS sequence"/>
</dbReference>
<dbReference type="Pfam" id="PF00004">
    <property type="entry name" value="AAA"/>
    <property type="match status" value="1"/>
</dbReference>
<keyword evidence="6" id="KW-0539">Nucleus</keyword>
<dbReference type="PANTHER" id="PTHR46765:SF1">
    <property type="entry name" value="P-LOOP CONTAINING NUCLEOSIDE TRIPHOSPHATE HYDROLASES SUPERFAMILY PROTEIN"/>
    <property type="match status" value="1"/>
</dbReference>
<dbReference type="GO" id="GO:0003677">
    <property type="term" value="F:DNA binding"/>
    <property type="evidence" value="ECO:0007669"/>
    <property type="project" value="UniProtKB-KW"/>
</dbReference>
<reference evidence="11 12" key="1">
    <citation type="submission" date="2018-02" db="EMBL/GenBank/DDBJ databases">
        <title>Genome sequence of the basidiomycete white-rot fungus Phlebia centrifuga.</title>
        <authorList>
            <person name="Granchi Z."/>
            <person name="Peng M."/>
            <person name="de Vries R.P."/>
            <person name="Hilden K."/>
            <person name="Makela M.R."/>
            <person name="Grigoriev I."/>
            <person name="Riley R."/>
        </authorList>
    </citation>
    <scope>NUCLEOTIDE SEQUENCE [LARGE SCALE GENOMIC DNA]</scope>
    <source>
        <strain evidence="11 12">FBCC195</strain>
    </source>
</reference>
<feature type="domain" description="AAA+ ATPase" evidence="10">
    <location>
        <begin position="334"/>
        <end position="482"/>
    </location>
</feature>
<keyword evidence="7" id="KW-0131">Cell cycle</keyword>
<dbReference type="CDD" id="cd18140">
    <property type="entry name" value="HLD_clamp_RFC"/>
    <property type="match status" value="1"/>
</dbReference>
<dbReference type="GO" id="GO:0016887">
    <property type="term" value="F:ATP hydrolysis activity"/>
    <property type="evidence" value="ECO:0007669"/>
    <property type="project" value="InterPro"/>
</dbReference>
<dbReference type="OrthoDB" id="2195431at2759"/>
<evidence type="ECO:0000313" key="11">
    <source>
        <dbReference type="EMBL" id="PSS31059.1"/>
    </source>
</evidence>
<feature type="region of interest" description="Disordered" evidence="9">
    <location>
        <begin position="825"/>
        <end position="849"/>
    </location>
</feature>
<gene>
    <name evidence="11" type="ORF">PHLCEN_2v2391</name>
</gene>
<dbReference type="InterPro" id="IPR003959">
    <property type="entry name" value="ATPase_AAA_core"/>
</dbReference>
<dbReference type="InterPro" id="IPR027417">
    <property type="entry name" value="P-loop_NTPase"/>
</dbReference>
<evidence type="ECO:0000256" key="5">
    <source>
        <dbReference type="ARBA" id="ARBA00023125"/>
    </source>
</evidence>
<dbReference type="EMBL" id="MLYV02000221">
    <property type="protein sequence ID" value="PSS31059.1"/>
    <property type="molecule type" value="Genomic_DNA"/>
</dbReference>
<dbReference type="PANTHER" id="PTHR46765">
    <property type="entry name" value="P-LOOP CONTAINING NUCLEOSIDE TRIPHOSPHATE HYDROLASES SUPERFAMILY PROTEIN"/>
    <property type="match status" value="1"/>
</dbReference>
<dbReference type="InterPro" id="IPR047854">
    <property type="entry name" value="RFC_lid"/>
</dbReference>
<dbReference type="GO" id="GO:0005634">
    <property type="term" value="C:nucleus"/>
    <property type="evidence" value="ECO:0007669"/>
    <property type="project" value="UniProtKB-SubCell"/>
</dbReference>
<dbReference type="STRING" id="98765.A0A2R6RM32"/>
<comment type="caution">
    <text evidence="11">The sequence shown here is derived from an EMBL/GenBank/DDBJ whole genome shotgun (WGS) entry which is preliminary data.</text>
</comment>
<accession>A0A2R6RM32</accession>
<proteinExistence type="inferred from homology"/>
<dbReference type="SMART" id="SM00382">
    <property type="entry name" value="AAA"/>
    <property type="match status" value="1"/>
</dbReference>
<evidence type="ECO:0000256" key="6">
    <source>
        <dbReference type="ARBA" id="ARBA00023242"/>
    </source>
</evidence>
<keyword evidence="2" id="KW-0235">DNA replication</keyword>
<organism evidence="11 12">
    <name type="scientific">Hermanssonia centrifuga</name>
    <dbReference type="NCBI Taxonomy" id="98765"/>
    <lineage>
        <taxon>Eukaryota</taxon>
        <taxon>Fungi</taxon>
        <taxon>Dikarya</taxon>
        <taxon>Basidiomycota</taxon>
        <taxon>Agaricomycotina</taxon>
        <taxon>Agaricomycetes</taxon>
        <taxon>Polyporales</taxon>
        <taxon>Meruliaceae</taxon>
        <taxon>Hermanssonia</taxon>
    </lineage>
</organism>
<dbReference type="GO" id="GO:0006260">
    <property type="term" value="P:DNA replication"/>
    <property type="evidence" value="ECO:0007669"/>
    <property type="project" value="UniProtKB-KW"/>
</dbReference>
<feature type="region of interest" description="Disordered" evidence="9">
    <location>
        <begin position="872"/>
        <end position="896"/>
    </location>
</feature>
<keyword evidence="4" id="KW-0067">ATP-binding</keyword>
<evidence type="ECO:0000256" key="2">
    <source>
        <dbReference type="ARBA" id="ARBA00022705"/>
    </source>
</evidence>
<dbReference type="AlphaFoldDB" id="A0A2R6RM32"/>
<evidence type="ECO:0000256" key="3">
    <source>
        <dbReference type="ARBA" id="ARBA00022741"/>
    </source>
</evidence>
<evidence type="ECO:0000256" key="4">
    <source>
        <dbReference type="ARBA" id="ARBA00022840"/>
    </source>
</evidence>
<dbReference type="InterPro" id="IPR053016">
    <property type="entry name" value="CTF18-RFC_complex"/>
</dbReference>
<evidence type="ECO:0000256" key="7">
    <source>
        <dbReference type="ARBA" id="ARBA00023306"/>
    </source>
</evidence>
<evidence type="ECO:0000256" key="1">
    <source>
        <dbReference type="ARBA" id="ARBA00004123"/>
    </source>
</evidence>
<dbReference type="SUPFAM" id="SSF52540">
    <property type="entry name" value="P-loop containing nucleoside triphosphate hydrolases"/>
    <property type="match status" value="1"/>
</dbReference>
<keyword evidence="12" id="KW-1185">Reference proteome</keyword>
<comment type="similarity">
    <text evidence="8">Belongs to the activator 1 small subunits family. CTF18 subfamily.</text>
</comment>
<evidence type="ECO:0000259" key="10">
    <source>
        <dbReference type="SMART" id="SM00382"/>
    </source>
</evidence>